<dbReference type="SMART" id="SM00851">
    <property type="entry name" value="MGS"/>
    <property type="match status" value="1"/>
</dbReference>
<evidence type="ECO:0000256" key="8">
    <source>
        <dbReference type="ARBA" id="ARBA00050488"/>
    </source>
</evidence>
<dbReference type="FunFam" id="3.40.140.20:FF:000002">
    <property type="entry name" value="Bifunctional purine biosynthesis protein PurH"/>
    <property type="match status" value="1"/>
</dbReference>
<reference evidence="12 13" key="1">
    <citation type="submission" date="2020-08" db="EMBL/GenBank/DDBJ databases">
        <title>Sequencing the genomes of 1000 actinobacteria strains.</title>
        <authorList>
            <person name="Klenk H.-P."/>
        </authorList>
    </citation>
    <scope>NUCLEOTIDE SEQUENCE [LARGE SCALE GENOMIC DNA]</scope>
    <source>
        <strain evidence="12 13">DSM 44593</strain>
    </source>
</reference>
<evidence type="ECO:0000259" key="11">
    <source>
        <dbReference type="PROSITE" id="PS51855"/>
    </source>
</evidence>
<dbReference type="PROSITE" id="PS51855">
    <property type="entry name" value="MGS"/>
    <property type="match status" value="1"/>
</dbReference>
<dbReference type="UniPathway" id="UPA00074">
    <property type="reaction ID" value="UER00133"/>
</dbReference>
<evidence type="ECO:0000256" key="1">
    <source>
        <dbReference type="ARBA" id="ARBA00004844"/>
    </source>
</evidence>
<dbReference type="InterPro" id="IPR024051">
    <property type="entry name" value="AICAR_Tfase_dup_dom_sf"/>
</dbReference>
<keyword evidence="13" id="KW-1185">Reference proteome</keyword>
<dbReference type="GO" id="GO:0005829">
    <property type="term" value="C:cytosol"/>
    <property type="evidence" value="ECO:0007669"/>
    <property type="project" value="TreeGrafter"/>
</dbReference>
<sequence>MSQQPIRRALISVYDKTGLEELAYGLAEAGVEIVSTGSTAARLAEVDVPVTPVEEVTGFPEILGGRVKTLHPRVHAGLLADRAEASHRDTLEELGIGAFDLLVANLYPFEETVSAGASLGECIEKIDIGGPAMIRAAAKNHSSVAVVVDPARYDAVVEAARGGGYGLQQRKRLAAQAFAHTATYDAAVASWFAGTYAPDDVAAETGWPDFYASVGNRAATLRYGENPHQRAALYRGDGTSGPGLAGAEQLHGKEMSYNNYVDSDAALRAAYDFAEPCAAVIKHANPCGIAVGADIAEAHRKAHACDPTSAFGGVIATNRPVSVALAEQVSEIFTEVLVAPEYESGAVEILTRKKNIRLLVVTPPDRAARAEERRISGGALLQAADLVDAPGDGPGSWQLLAGPAADDAVFADLAFAWRASRAAKSNAILLAADRATVGVGMGQVNRVDAAKLAVARAGDRVRGSVAASDAFFPFPDGLEVLTQAGVRAVVQPGGSVRDEAVVAAAEEAGVTMYATGTRHFYH</sequence>
<dbReference type="PIRSF" id="PIRSF000414">
    <property type="entry name" value="AICARFT_IMPCHas"/>
    <property type="match status" value="1"/>
</dbReference>
<dbReference type="RefSeq" id="WP_184636083.1">
    <property type="nucleotide sequence ID" value="NZ_BAABKT010000039.1"/>
</dbReference>
<dbReference type="InterPro" id="IPR036914">
    <property type="entry name" value="MGS-like_dom_sf"/>
</dbReference>
<dbReference type="AlphaFoldDB" id="A0A841EA37"/>
<dbReference type="FunFam" id="3.40.50.1380:FF:000001">
    <property type="entry name" value="Bifunctional purine biosynthesis protein PurH"/>
    <property type="match status" value="1"/>
</dbReference>
<dbReference type="PANTHER" id="PTHR11692">
    <property type="entry name" value="BIFUNCTIONAL PURINE BIOSYNTHESIS PROTEIN PURH"/>
    <property type="match status" value="1"/>
</dbReference>
<name>A0A841EA37_9ACTN</name>
<dbReference type="InterPro" id="IPR016193">
    <property type="entry name" value="Cytidine_deaminase-like"/>
</dbReference>
<dbReference type="Gene3D" id="3.40.140.20">
    <property type="match status" value="2"/>
</dbReference>
<comment type="catalytic activity">
    <reaction evidence="9 10">
        <text>IMP + H2O = 5-formamido-1-(5-phospho-D-ribosyl)imidazole-4-carboxamide</text>
        <dbReference type="Rhea" id="RHEA:18445"/>
        <dbReference type="ChEBI" id="CHEBI:15377"/>
        <dbReference type="ChEBI" id="CHEBI:58053"/>
        <dbReference type="ChEBI" id="CHEBI:58467"/>
        <dbReference type="EC" id="3.5.4.10"/>
    </reaction>
</comment>
<protein>
    <recommendedName>
        <fullName evidence="10">Bifunctional purine biosynthesis protein PurH</fullName>
    </recommendedName>
    <domain>
        <recommendedName>
            <fullName evidence="10">Phosphoribosylaminoimidazolecarboxamide formyltransferase</fullName>
            <ecNumber evidence="10">2.1.2.3</ecNumber>
        </recommendedName>
        <alternativeName>
            <fullName evidence="10">AICAR transformylase</fullName>
        </alternativeName>
    </domain>
    <domain>
        <recommendedName>
            <fullName evidence="10">IMP cyclohydrolase</fullName>
            <ecNumber evidence="10">3.5.4.10</ecNumber>
        </recommendedName>
        <alternativeName>
            <fullName evidence="10">ATIC</fullName>
        </alternativeName>
        <alternativeName>
            <fullName evidence="10">IMP synthase</fullName>
        </alternativeName>
        <alternativeName>
            <fullName evidence="10">Inosinicase</fullName>
        </alternativeName>
    </domain>
</protein>
<evidence type="ECO:0000256" key="7">
    <source>
        <dbReference type="ARBA" id="ARBA00023268"/>
    </source>
</evidence>
<dbReference type="EMBL" id="JACHLY010000001">
    <property type="protein sequence ID" value="MBB5999324.1"/>
    <property type="molecule type" value="Genomic_DNA"/>
</dbReference>
<keyword evidence="5 10" id="KW-0658">Purine biosynthesis</keyword>
<dbReference type="GO" id="GO:0006189">
    <property type="term" value="P:'de novo' IMP biosynthetic process"/>
    <property type="evidence" value="ECO:0007669"/>
    <property type="project" value="UniProtKB-UniRule"/>
</dbReference>
<dbReference type="PANTHER" id="PTHR11692:SF0">
    <property type="entry name" value="BIFUNCTIONAL PURINE BIOSYNTHESIS PROTEIN ATIC"/>
    <property type="match status" value="1"/>
</dbReference>
<dbReference type="SUPFAM" id="SSF52335">
    <property type="entry name" value="Methylglyoxal synthase-like"/>
    <property type="match status" value="1"/>
</dbReference>
<dbReference type="NCBIfam" id="TIGR00355">
    <property type="entry name" value="purH"/>
    <property type="match status" value="1"/>
</dbReference>
<comment type="pathway">
    <text evidence="1 10">Purine metabolism; IMP biosynthesis via de novo pathway; IMP from 5-formamido-1-(5-phospho-D-ribosyl)imidazole-4-carboxamide: step 1/1.</text>
</comment>
<gene>
    <name evidence="10" type="primary">purH</name>
    <name evidence="12" type="ORF">HNR25_003075</name>
</gene>
<dbReference type="Pfam" id="PF01808">
    <property type="entry name" value="AICARFT_IMPCHas"/>
    <property type="match status" value="1"/>
</dbReference>
<dbReference type="Gene3D" id="3.40.50.1380">
    <property type="entry name" value="Methylglyoxal synthase-like domain"/>
    <property type="match status" value="1"/>
</dbReference>
<evidence type="ECO:0000256" key="5">
    <source>
        <dbReference type="ARBA" id="ARBA00022755"/>
    </source>
</evidence>
<proteinExistence type="inferred from homology"/>
<dbReference type="SUPFAM" id="SSF53927">
    <property type="entry name" value="Cytidine deaminase-like"/>
    <property type="match status" value="1"/>
</dbReference>
<dbReference type="InterPro" id="IPR002695">
    <property type="entry name" value="PurH-like"/>
</dbReference>
<accession>A0A841EA37</accession>
<dbReference type="EC" id="2.1.2.3" evidence="10"/>
<comment type="caution">
    <text evidence="12">The sequence shown here is derived from an EMBL/GenBank/DDBJ whole genome shotgun (WGS) entry which is preliminary data.</text>
</comment>
<dbReference type="GO" id="GO:0004643">
    <property type="term" value="F:phosphoribosylaminoimidazolecarboxamide formyltransferase activity"/>
    <property type="evidence" value="ECO:0007669"/>
    <property type="project" value="UniProtKB-UniRule"/>
</dbReference>
<organism evidence="12 13">
    <name type="scientific">Streptomonospora salina</name>
    <dbReference type="NCBI Taxonomy" id="104205"/>
    <lineage>
        <taxon>Bacteria</taxon>
        <taxon>Bacillati</taxon>
        <taxon>Actinomycetota</taxon>
        <taxon>Actinomycetes</taxon>
        <taxon>Streptosporangiales</taxon>
        <taxon>Nocardiopsidaceae</taxon>
        <taxon>Streptomonospora</taxon>
    </lineage>
</organism>
<feature type="domain" description="MGS-like" evidence="11">
    <location>
        <begin position="1"/>
        <end position="148"/>
    </location>
</feature>
<keyword evidence="7 10" id="KW-0511">Multifunctional enzyme</keyword>
<evidence type="ECO:0000256" key="4">
    <source>
        <dbReference type="ARBA" id="ARBA00022679"/>
    </source>
</evidence>
<keyword evidence="4 10" id="KW-0808">Transferase</keyword>
<evidence type="ECO:0000256" key="6">
    <source>
        <dbReference type="ARBA" id="ARBA00022801"/>
    </source>
</evidence>
<evidence type="ECO:0000256" key="10">
    <source>
        <dbReference type="HAMAP-Rule" id="MF_00139"/>
    </source>
</evidence>
<evidence type="ECO:0000256" key="2">
    <source>
        <dbReference type="ARBA" id="ARBA00004954"/>
    </source>
</evidence>
<comment type="similarity">
    <text evidence="3 10">Belongs to the PurH family.</text>
</comment>
<keyword evidence="6 10" id="KW-0378">Hydrolase</keyword>
<dbReference type="FunFam" id="3.40.140.20:FF:000001">
    <property type="entry name" value="Bifunctional purine biosynthesis protein PurH"/>
    <property type="match status" value="1"/>
</dbReference>
<dbReference type="EC" id="3.5.4.10" evidence="10"/>
<comment type="pathway">
    <text evidence="2 10">Purine metabolism; IMP biosynthesis via de novo pathway; 5-formamido-1-(5-phospho-D-ribosyl)imidazole-4-carboxamide from 5-amino-1-(5-phospho-D-ribosyl)imidazole-4-carboxamide (10-formyl THF route): step 1/1.</text>
</comment>
<dbReference type="CDD" id="cd01421">
    <property type="entry name" value="IMPCH"/>
    <property type="match status" value="1"/>
</dbReference>
<evidence type="ECO:0000256" key="3">
    <source>
        <dbReference type="ARBA" id="ARBA00007667"/>
    </source>
</evidence>
<comment type="catalytic activity">
    <reaction evidence="8 10">
        <text>(6R)-10-formyltetrahydrofolate + 5-amino-1-(5-phospho-beta-D-ribosyl)imidazole-4-carboxamide = 5-formamido-1-(5-phospho-D-ribosyl)imidazole-4-carboxamide + (6S)-5,6,7,8-tetrahydrofolate</text>
        <dbReference type="Rhea" id="RHEA:22192"/>
        <dbReference type="ChEBI" id="CHEBI:57453"/>
        <dbReference type="ChEBI" id="CHEBI:58467"/>
        <dbReference type="ChEBI" id="CHEBI:58475"/>
        <dbReference type="ChEBI" id="CHEBI:195366"/>
        <dbReference type="EC" id="2.1.2.3"/>
    </reaction>
</comment>
<dbReference type="SMART" id="SM00798">
    <property type="entry name" value="AICARFT_IMPCHas"/>
    <property type="match status" value="1"/>
</dbReference>
<comment type="domain">
    <text evidence="10">The IMP cyclohydrolase activity resides in the N-terminal region.</text>
</comment>
<evidence type="ECO:0000256" key="9">
    <source>
        <dbReference type="ARBA" id="ARBA00050687"/>
    </source>
</evidence>
<evidence type="ECO:0000313" key="12">
    <source>
        <dbReference type="EMBL" id="MBB5999324.1"/>
    </source>
</evidence>
<dbReference type="Proteomes" id="UP000578077">
    <property type="component" value="Unassembled WGS sequence"/>
</dbReference>
<dbReference type="HAMAP" id="MF_00139">
    <property type="entry name" value="PurH"/>
    <property type="match status" value="1"/>
</dbReference>
<dbReference type="GO" id="GO:0003937">
    <property type="term" value="F:IMP cyclohydrolase activity"/>
    <property type="evidence" value="ECO:0007669"/>
    <property type="project" value="UniProtKB-UniRule"/>
</dbReference>
<dbReference type="Pfam" id="PF02142">
    <property type="entry name" value="MGS"/>
    <property type="match status" value="1"/>
</dbReference>
<dbReference type="InterPro" id="IPR011607">
    <property type="entry name" value="MGS-like_dom"/>
</dbReference>
<evidence type="ECO:0000313" key="13">
    <source>
        <dbReference type="Proteomes" id="UP000578077"/>
    </source>
</evidence>
<dbReference type="NCBIfam" id="NF002049">
    <property type="entry name" value="PRK00881.1"/>
    <property type="match status" value="1"/>
</dbReference>